<evidence type="ECO:0008006" key="3">
    <source>
        <dbReference type="Google" id="ProtNLM"/>
    </source>
</evidence>
<reference evidence="1 2" key="1">
    <citation type="submission" date="2023-01" db="EMBL/GenBank/DDBJ databases">
        <authorList>
            <person name="Yoon J.-W."/>
        </authorList>
    </citation>
    <scope>NUCLEOTIDE SEQUENCE [LARGE SCALE GENOMIC DNA]</scope>
    <source>
        <strain evidence="1 2">KMU-50</strain>
    </source>
</reference>
<dbReference type="EMBL" id="JAQIIO010000003">
    <property type="protein sequence ID" value="MDA5093872.1"/>
    <property type="molecule type" value="Genomic_DNA"/>
</dbReference>
<dbReference type="RefSeq" id="WP_271053576.1">
    <property type="nucleotide sequence ID" value="NZ_JAQIIO010000003.1"/>
</dbReference>
<accession>A0ABT4W240</accession>
<organism evidence="1 2">
    <name type="scientific">Aliiroseovarius salicola</name>
    <dbReference type="NCBI Taxonomy" id="3009082"/>
    <lineage>
        <taxon>Bacteria</taxon>
        <taxon>Pseudomonadati</taxon>
        <taxon>Pseudomonadota</taxon>
        <taxon>Alphaproteobacteria</taxon>
        <taxon>Rhodobacterales</taxon>
        <taxon>Paracoccaceae</taxon>
        <taxon>Aliiroseovarius</taxon>
    </lineage>
</organism>
<gene>
    <name evidence="1" type="ORF">O2N63_07210</name>
</gene>
<protein>
    <recommendedName>
        <fullName evidence="3">DUF481 domain-containing protein</fullName>
    </recommendedName>
</protein>
<keyword evidence="2" id="KW-1185">Reference proteome</keyword>
<evidence type="ECO:0000313" key="1">
    <source>
        <dbReference type="EMBL" id="MDA5093872.1"/>
    </source>
</evidence>
<evidence type="ECO:0000313" key="2">
    <source>
        <dbReference type="Proteomes" id="UP001528040"/>
    </source>
</evidence>
<sequence>MRIRQDSSDNWASLARGRISACLSFAFCLFAFPASGQEFLADTRLVEARMGSSLSSTVRKAEQGGYRLARGGEVRFSDWYSTSWQDLRLTWITALSKDLGIYWGFGTGERGGKYEIDPSLKLGFLAKQELDDGQTLMFAATTVLWGRLSEDSCIADYGAIGGVQEVNCRLAATPLPPADTLEYLYDAPPADRFVLSLTYDWRF</sequence>
<name>A0ABT4W240_9RHOB</name>
<proteinExistence type="predicted"/>
<comment type="caution">
    <text evidence="1">The sequence shown here is derived from an EMBL/GenBank/DDBJ whole genome shotgun (WGS) entry which is preliminary data.</text>
</comment>
<dbReference type="Proteomes" id="UP001528040">
    <property type="component" value="Unassembled WGS sequence"/>
</dbReference>